<feature type="region of interest" description="Disordered" evidence="1">
    <location>
        <begin position="1"/>
        <end position="25"/>
    </location>
</feature>
<dbReference type="HOGENOM" id="CLU_2186549_0_0_1"/>
<evidence type="ECO:0000313" key="3">
    <source>
        <dbReference type="Proteomes" id="UP000000305"/>
    </source>
</evidence>
<reference evidence="2 3" key="1">
    <citation type="journal article" date="2011" name="Science">
        <title>The ecoresponsive genome of Daphnia pulex.</title>
        <authorList>
            <person name="Colbourne J.K."/>
            <person name="Pfrender M.E."/>
            <person name="Gilbert D."/>
            <person name="Thomas W.K."/>
            <person name="Tucker A."/>
            <person name="Oakley T.H."/>
            <person name="Tokishita S."/>
            <person name="Aerts A."/>
            <person name="Arnold G.J."/>
            <person name="Basu M.K."/>
            <person name="Bauer D.J."/>
            <person name="Caceres C.E."/>
            <person name="Carmel L."/>
            <person name="Casola C."/>
            <person name="Choi J.H."/>
            <person name="Detter J.C."/>
            <person name="Dong Q."/>
            <person name="Dusheyko S."/>
            <person name="Eads B.D."/>
            <person name="Frohlich T."/>
            <person name="Geiler-Samerotte K.A."/>
            <person name="Gerlach D."/>
            <person name="Hatcher P."/>
            <person name="Jogdeo S."/>
            <person name="Krijgsveld J."/>
            <person name="Kriventseva E.V."/>
            <person name="Kultz D."/>
            <person name="Laforsch C."/>
            <person name="Lindquist E."/>
            <person name="Lopez J."/>
            <person name="Manak J.R."/>
            <person name="Muller J."/>
            <person name="Pangilinan J."/>
            <person name="Patwardhan R.P."/>
            <person name="Pitluck S."/>
            <person name="Pritham E.J."/>
            <person name="Rechtsteiner A."/>
            <person name="Rho M."/>
            <person name="Rogozin I.B."/>
            <person name="Sakarya O."/>
            <person name="Salamov A."/>
            <person name="Schaack S."/>
            <person name="Shapiro H."/>
            <person name="Shiga Y."/>
            <person name="Skalitzky C."/>
            <person name="Smith Z."/>
            <person name="Souvorov A."/>
            <person name="Sung W."/>
            <person name="Tang Z."/>
            <person name="Tsuchiya D."/>
            <person name="Tu H."/>
            <person name="Vos H."/>
            <person name="Wang M."/>
            <person name="Wolf Y.I."/>
            <person name="Yamagata H."/>
            <person name="Yamada T."/>
            <person name="Ye Y."/>
            <person name="Shaw J.R."/>
            <person name="Andrews J."/>
            <person name="Crease T.J."/>
            <person name="Tang H."/>
            <person name="Lucas S.M."/>
            <person name="Robertson H.M."/>
            <person name="Bork P."/>
            <person name="Koonin E.V."/>
            <person name="Zdobnov E.M."/>
            <person name="Grigoriev I.V."/>
            <person name="Lynch M."/>
            <person name="Boore J.L."/>
        </authorList>
    </citation>
    <scope>NUCLEOTIDE SEQUENCE [LARGE SCALE GENOMIC DNA]</scope>
</reference>
<dbReference type="AlphaFoldDB" id="E9HI41"/>
<dbReference type="InParanoid" id="E9HI41"/>
<feature type="region of interest" description="Disordered" evidence="1">
    <location>
        <begin position="58"/>
        <end position="82"/>
    </location>
</feature>
<protein>
    <submittedName>
        <fullName evidence="2">Uncharacterized protein</fullName>
    </submittedName>
</protein>
<accession>E9HI41</accession>
<evidence type="ECO:0000313" key="2">
    <source>
        <dbReference type="EMBL" id="EFX68590.1"/>
    </source>
</evidence>
<keyword evidence="3" id="KW-1185">Reference proteome</keyword>
<proteinExistence type="predicted"/>
<sequence length="109" mass="11904">MGSYNMHERFSSSVDNRQRTDLTGADEEVFSVADCAEPDTSPASCFLHGAKDALTLGKIERNDDDDDDQDDQAEQKQKATTDPATKFVAIGATLKQSLFHAVQSKVHAN</sequence>
<organism evidence="2 3">
    <name type="scientific">Daphnia pulex</name>
    <name type="common">Water flea</name>
    <dbReference type="NCBI Taxonomy" id="6669"/>
    <lineage>
        <taxon>Eukaryota</taxon>
        <taxon>Metazoa</taxon>
        <taxon>Ecdysozoa</taxon>
        <taxon>Arthropoda</taxon>
        <taxon>Crustacea</taxon>
        <taxon>Branchiopoda</taxon>
        <taxon>Diplostraca</taxon>
        <taxon>Cladocera</taxon>
        <taxon>Anomopoda</taxon>
        <taxon>Daphniidae</taxon>
        <taxon>Daphnia</taxon>
    </lineage>
</organism>
<dbReference type="KEGG" id="dpx:DAPPUDRAFT_114430"/>
<dbReference type="Proteomes" id="UP000000305">
    <property type="component" value="Unassembled WGS sequence"/>
</dbReference>
<feature type="compositionally biased region" description="Basic and acidic residues" evidence="1">
    <location>
        <begin position="1"/>
        <end position="20"/>
    </location>
</feature>
<dbReference type="EMBL" id="GL732652">
    <property type="protein sequence ID" value="EFX68590.1"/>
    <property type="molecule type" value="Genomic_DNA"/>
</dbReference>
<gene>
    <name evidence="2" type="ORF">DAPPUDRAFT_114430</name>
</gene>
<name>E9HI41_DAPPU</name>
<feature type="compositionally biased region" description="Acidic residues" evidence="1">
    <location>
        <begin position="62"/>
        <end position="72"/>
    </location>
</feature>
<evidence type="ECO:0000256" key="1">
    <source>
        <dbReference type="SAM" id="MobiDB-lite"/>
    </source>
</evidence>